<accession>A0A9P4TI45</accession>
<keyword evidence="2" id="KW-1185">Reference proteome</keyword>
<gene>
    <name evidence="1" type="ORF">E8E13_008512</name>
</gene>
<dbReference type="EMBL" id="SWKU01000006">
    <property type="protein sequence ID" value="KAF3005830.1"/>
    <property type="molecule type" value="Genomic_DNA"/>
</dbReference>
<comment type="caution">
    <text evidence="1">The sequence shown here is derived from an EMBL/GenBank/DDBJ whole genome shotgun (WGS) entry which is preliminary data.</text>
</comment>
<sequence>MAGAKGIVLVGRNKSLLEEPANAVISLSPATKVFSVSADLTREADVEALFRQAFDAFDTIHFILYAAESLTG</sequence>
<name>A0A9P4TI45_CURKU</name>
<dbReference type="Proteomes" id="UP000801428">
    <property type="component" value="Unassembled WGS sequence"/>
</dbReference>
<proteinExistence type="predicted"/>
<dbReference type="SUPFAM" id="SSF51735">
    <property type="entry name" value="NAD(P)-binding Rossmann-fold domains"/>
    <property type="match status" value="1"/>
</dbReference>
<protein>
    <submittedName>
        <fullName evidence="1">Uncharacterized protein</fullName>
    </submittedName>
</protein>
<dbReference type="Gene3D" id="3.40.50.720">
    <property type="entry name" value="NAD(P)-binding Rossmann-like Domain"/>
    <property type="match status" value="1"/>
</dbReference>
<evidence type="ECO:0000313" key="2">
    <source>
        <dbReference type="Proteomes" id="UP000801428"/>
    </source>
</evidence>
<dbReference type="OrthoDB" id="1933717at2759"/>
<evidence type="ECO:0000313" key="1">
    <source>
        <dbReference type="EMBL" id="KAF3005830.1"/>
    </source>
</evidence>
<dbReference type="InterPro" id="IPR036291">
    <property type="entry name" value="NAD(P)-bd_dom_sf"/>
</dbReference>
<dbReference type="AlphaFoldDB" id="A0A9P4TI45"/>
<organism evidence="1 2">
    <name type="scientific">Curvularia kusanoi</name>
    <name type="common">Cochliobolus kusanoi</name>
    <dbReference type="NCBI Taxonomy" id="90978"/>
    <lineage>
        <taxon>Eukaryota</taxon>
        <taxon>Fungi</taxon>
        <taxon>Dikarya</taxon>
        <taxon>Ascomycota</taxon>
        <taxon>Pezizomycotina</taxon>
        <taxon>Dothideomycetes</taxon>
        <taxon>Pleosporomycetidae</taxon>
        <taxon>Pleosporales</taxon>
        <taxon>Pleosporineae</taxon>
        <taxon>Pleosporaceae</taxon>
        <taxon>Curvularia</taxon>
    </lineage>
</organism>
<reference evidence="1" key="1">
    <citation type="submission" date="2019-04" db="EMBL/GenBank/DDBJ databases">
        <title>Sequencing of skin fungus with MAO and IRED activity.</title>
        <authorList>
            <person name="Marsaioli A.J."/>
            <person name="Bonatto J.M.C."/>
            <person name="Reis Junior O."/>
        </authorList>
    </citation>
    <scope>NUCLEOTIDE SEQUENCE</scope>
    <source>
        <strain evidence="1">30M1</strain>
    </source>
</reference>